<dbReference type="InterPro" id="IPR038076">
    <property type="entry name" value="MgtE_N_sf"/>
</dbReference>
<evidence type="ECO:0000259" key="10">
    <source>
        <dbReference type="PROSITE" id="PS51371"/>
    </source>
</evidence>
<comment type="subunit">
    <text evidence="9">Homodimer.</text>
</comment>
<reference evidence="12 13" key="1">
    <citation type="submission" date="2018-05" db="EMBL/GenBank/DDBJ databases">
        <title>Genomic Encyclopedia of Type Strains, Phase IV (KMG-IV): sequencing the most valuable type-strain genomes for metagenomic binning, comparative biology and taxonomic classification.</title>
        <authorList>
            <person name="Goeker M."/>
        </authorList>
    </citation>
    <scope>NUCLEOTIDE SEQUENCE [LARGE SCALE GENOMIC DNA]</scope>
    <source>
        <strain evidence="12 13">JC118</strain>
    </source>
</reference>
<dbReference type="OrthoDB" id="9790355at2"/>
<dbReference type="InterPro" id="IPR006667">
    <property type="entry name" value="SLC41_membr_dom"/>
</dbReference>
<evidence type="ECO:0000256" key="3">
    <source>
        <dbReference type="ARBA" id="ARBA00022448"/>
    </source>
</evidence>
<keyword evidence="6 9" id="KW-1133">Transmembrane helix</keyword>
<feature type="domain" description="CBS" evidence="10">
    <location>
        <begin position="200"/>
        <end position="256"/>
    </location>
</feature>
<dbReference type="Pfam" id="PF01769">
    <property type="entry name" value="MgtE"/>
    <property type="match status" value="1"/>
</dbReference>
<dbReference type="Gene3D" id="1.10.357.20">
    <property type="entry name" value="SLC41 divalent cation transporters, integral membrane domain"/>
    <property type="match status" value="1"/>
</dbReference>
<dbReference type="Proteomes" id="UP001276902">
    <property type="component" value="Unassembled WGS sequence"/>
</dbReference>
<feature type="transmembrane region" description="Helical" evidence="9">
    <location>
        <begin position="282"/>
        <end position="302"/>
    </location>
</feature>
<dbReference type="GO" id="GO:0015095">
    <property type="term" value="F:magnesium ion transmembrane transporter activity"/>
    <property type="evidence" value="ECO:0007669"/>
    <property type="project" value="UniProtKB-UniRule"/>
</dbReference>
<evidence type="ECO:0000313" key="11">
    <source>
        <dbReference type="EMBL" id="MDY5167024.1"/>
    </source>
</evidence>
<organism evidence="12 13">
    <name type="scientific">Dielma fastidiosa</name>
    <dbReference type="NCBI Taxonomy" id="1034346"/>
    <lineage>
        <taxon>Bacteria</taxon>
        <taxon>Bacillati</taxon>
        <taxon>Bacillota</taxon>
        <taxon>Erysipelotrichia</taxon>
        <taxon>Erysipelotrichales</taxon>
        <taxon>Erysipelotrichaceae</taxon>
        <taxon>Dielma</taxon>
    </lineage>
</organism>
<keyword evidence="5 9" id="KW-0460">Magnesium</keyword>
<evidence type="ECO:0000256" key="7">
    <source>
        <dbReference type="ARBA" id="ARBA00023136"/>
    </source>
</evidence>
<comment type="caution">
    <text evidence="12">The sequence shown here is derived from an EMBL/GenBank/DDBJ whole genome shotgun (WGS) entry which is preliminary data.</text>
</comment>
<keyword evidence="3 9" id="KW-0813">Transport</keyword>
<dbReference type="EMBL" id="JALDAW010000008">
    <property type="protein sequence ID" value="MDY5167024.1"/>
    <property type="molecule type" value="Genomic_DNA"/>
</dbReference>
<evidence type="ECO:0000256" key="2">
    <source>
        <dbReference type="ARBA" id="ARBA00009749"/>
    </source>
</evidence>
<evidence type="ECO:0000313" key="12">
    <source>
        <dbReference type="EMBL" id="PXX81545.1"/>
    </source>
</evidence>
<dbReference type="GO" id="GO:0046872">
    <property type="term" value="F:metal ion binding"/>
    <property type="evidence" value="ECO:0007669"/>
    <property type="project" value="UniProtKB-KW"/>
</dbReference>
<feature type="transmembrane region" description="Helical" evidence="9">
    <location>
        <begin position="356"/>
        <end position="377"/>
    </location>
</feature>
<evidence type="ECO:0000313" key="13">
    <source>
        <dbReference type="Proteomes" id="UP000247612"/>
    </source>
</evidence>
<dbReference type="Gene3D" id="1.25.60.10">
    <property type="entry name" value="MgtE N-terminal domain-like"/>
    <property type="match status" value="1"/>
</dbReference>
<dbReference type="EMBL" id="QJKH01000001">
    <property type="protein sequence ID" value="PXX81545.1"/>
    <property type="molecule type" value="Genomic_DNA"/>
</dbReference>
<keyword evidence="13" id="KW-1185">Reference proteome</keyword>
<keyword evidence="7 9" id="KW-0472">Membrane</keyword>
<comment type="subcellular location">
    <subcellularLocation>
        <location evidence="9">Cell membrane</location>
        <topology evidence="9">Multi-pass membrane protein</topology>
    </subcellularLocation>
    <subcellularLocation>
        <location evidence="1">Membrane</location>
        <topology evidence="1">Multi-pass membrane protein</topology>
    </subcellularLocation>
</comment>
<dbReference type="SUPFAM" id="SSF158791">
    <property type="entry name" value="MgtE N-terminal domain-like"/>
    <property type="match status" value="1"/>
</dbReference>
<sequence>MTPEESKNLLRELLLKGSSEELNHELEHIHPADILEILHEDDDANFETILKRLPESFVADLIDEEDEEEKYEILKVLSDYQQSEVLKEMSSDELTDLVGSLEDEELDDVLNKMSDEDREDVKQLLAYDPDTAGGIMATEFIAIWENKTVKKTLEYLQSIKEEMESSYYLFVTDRNFILKGVISLRELVSTPFDTLISEITNPHVISIDVNMDQEEVAHKFEKYGFVTMPVVDETNKMLGIVTVDDIVQIIQDENTEDIHQLGGVSGEERVDGTLAESIRSRLPWLMVNLLTAILAASVVGAFEGTISQVVALATIMPIVTGMGGNAGTQSLTIIVRGIALGELTGDNARRILFKELGVGLITGVVIGLLMCIIGLIFQGKMIFGLVCGVAMFLNMVAATMAGYFVPLLLKKMHVDPALASAVFVTTVTDVLGFFFFLGLATMFLPYLL</sequence>
<dbReference type="SMART" id="SM00116">
    <property type="entry name" value="CBS"/>
    <property type="match status" value="1"/>
</dbReference>
<dbReference type="InterPro" id="IPR006669">
    <property type="entry name" value="MgtE_transporter"/>
</dbReference>
<dbReference type="InterPro" id="IPR036739">
    <property type="entry name" value="SLC41_membr_dom_sf"/>
</dbReference>
<gene>
    <name evidence="11" type="primary">mgtE</name>
    <name evidence="12" type="ORF">DES51_101154</name>
    <name evidence="11" type="ORF">MQE39_02640</name>
</gene>
<comment type="caution">
    <text evidence="9">Lacks conserved residue(s) required for the propagation of feature annotation.</text>
</comment>
<dbReference type="Pfam" id="PF03448">
    <property type="entry name" value="MgtE_N"/>
    <property type="match status" value="1"/>
</dbReference>
<dbReference type="SUPFAM" id="SSF161093">
    <property type="entry name" value="MgtE membrane domain-like"/>
    <property type="match status" value="1"/>
</dbReference>
<keyword evidence="9" id="KW-1003">Cell membrane</keyword>
<dbReference type="PANTHER" id="PTHR43773">
    <property type="entry name" value="MAGNESIUM TRANSPORTER MGTE"/>
    <property type="match status" value="1"/>
</dbReference>
<evidence type="ECO:0000256" key="8">
    <source>
        <dbReference type="PROSITE-ProRule" id="PRU00703"/>
    </source>
</evidence>
<dbReference type="GeneID" id="94442315"/>
<dbReference type="NCBIfam" id="TIGR00400">
    <property type="entry name" value="mgtE"/>
    <property type="match status" value="1"/>
</dbReference>
<dbReference type="STRING" id="1034346.GCA_000313565_00153"/>
<dbReference type="InterPro" id="IPR006668">
    <property type="entry name" value="Mg_transptr_MgtE_intracell_dom"/>
</dbReference>
<dbReference type="Pfam" id="PF00571">
    <property type="entry name" value="CBS"/>
    <property type="match status" value="1"/>
</dbReference>
<dbReference type="SMART" id="SM00924">
    <property type="entry name" value="MgtE_N"/>
    <property type="match status" value="1"/>
</dbReference>
<dbReference type="GO" id="GO:0005886">
    <property type="term" value="C:plasma membrane"/>
    <property type="evidence" value="ECO:0007669"/>
    <property type="project" value="UniProtKB-SubCell"/>
</dbReference>
<dbReference type="CDD" id="cd04606">
    <property type="entry name" value="CBS_pair_Mg_transporter"/>
    <property type="match status" value="1"/>
</dbReference>
<comment type="function">
    <text evidence="9">Acts as a magnesium transporter.</text>
</comment>
<feature type="transmembrane region" description="Helical" evidence="9">
    <location>
        <begin position="421"/>
        <end position="447"/>
    </location>
</feature>
<dbReference type="SUPFAM" id="SSF54631">
    <property type="entry name" value="CBS-domain pair"/>
    <property type="match status" value="1"/>
</dbReference>
<dbReference type="Proteomes" id="UP000247612">
    <property type="component" value="Unassembled WGS sequence"/>
</dbReference>
<evidence type="ECO:0000256" key="6">
    <source>
        <dbReference type="ARBA" id="ARBA00022989"/>
    </source>
</evidence>
<dbReference type="PANTHER" id="PTHR43773:SF1">
    <property type="entry name" value="MAGNESIUM TRANSPORTER MGTE"/>
    <property type="match status" value="1"/>
</dbReference>
<keyword evidence="8" id="KW-0129">CBS domain</keyword>
<evidence type="ECO:0000256" key="1">
    <source>
        <dbReference type="ARBA" id="ARBA00004141"/>
    </source>
</evidence>
<dbReference type="AlphaFoldDB" id="A0A2V2FIM1"/>
<protein>
    <recommendedName>
        <fullName evidence="9">Magnesium transporter MgtE</fullName>
    </recommendedName>
</protein>
<feature type="transmembrane region" description="Helical" evidence="9">
    <location>
        <begin position="383"/>
        <end position="409"/>
    </location>
</feature>
<comment type="similarity">
    <text evidence="2 9">Belongs to the SLC41A transporter family.</text>
</comment>
<dbReference type="InterPro" id="IPR000644">
    <property type="entry name" value="CBS_dom"/>
</dbReference>
<evidence type="ECO:0000256" key="9">
    <source>
        <dbReference type="RuleBase" id="RU362011"/>
    </source>
</evidence>
<dbReference type="Gene3D" id="3.10.580.10">
    <property type="entry name" value="CBS-domain"/>
    <property type="match status" value="1"/>
</dbReference>
<dbReference type="PROSITE" id="PS51371">
    <property type="entry name" value="CBS"/>
    <property type="match status" value="1"/>
</dbReference>
<proteinExistence type="inferred from homology"/>
<reference evidence="11" key="2">
    <citation type="submission" date="2022-03" db="EMBL/GenBank/DDBJ databases">
        <title>First case of bacteraemia caused by Dielma fastidiosa in a patient hospitalised with diverticulitis.</title>
        <authorList>
            <person name="Forman-Ankjaer B."/>
            <person name="Hvid-Jensen F."/>
            <person name="Kobel C.M."/>
            <person name="Greve T."/>
        </authorList>
    </citation>
    <scope>NUCLEOTIDE SEQUENCE</scope>
    <source>
        <strain evidence="11">AUH_DF_2021</strain>
    </source>
</reference>
<keyword evidence="9" id="KW-0479">Metal-binding</keyword>
<evidence type="ECO:0000256" key="5">
    <source>
        <dbReference type="ARBA" id="ARBA00022842"/>
    </source>
</evidence>
<dbReference type="InterPro" id="IPR046342">
    <property type="entry name" value="CBS_dom_sf"/>
</dbReference>
<dbReference type="RefSeq" id="WP_022936461.1">
    <property type="nucleotide sequence ID" value="NZ_BAABZA010000001.1"/>
</dbReference>
<evidence type="ECO:0000256" key="4">
    <source>
        <dbReference type="ARBA" id="ARBA00022692"/>
    </source>
</evidence>
<keyword evidence="4 9" id="KW-0812">Transmembrane</keyword>
<accession>A0A2V2FIM1</accession>
<name>A0A2V2FIM1_9FIRM</name>